<dbReference type="eggNOG" id="COG5433">
    <property type="taxonomic scope" value="Bacteria"/>
</dbReference>
<dbReference type="InterPro" id="IPR032806">
    <property type="entry name" value="YbfD_N"/>
</dbReference>
<dbReference type="STRING" id="760192.Halhy_2547"/>
<dbReference type="InterPro" id="IPR047647">
    <property type="entry name" value="ISAs1_transpos"/>
</dbReference>
<accession>F4KYL4</accession>
<dbReference type="GO" id="GO:0006313">
    <property type="term" value="P:DNA transposition"/>
    <property type="evidence" value="ECO:0007669"/>
    <property type="project" value="InterPro"/>
</dbReference>
<evidence type="ECO:0000313" key="3">
    <source>
        <dbReference type="EMBL" id="AEE50420.1"/>
    </source>
</evidence>
<dbReference type="EMBL" id="CP002691">
    <property type="protein sequence ID" value="AEE50420.1"/>
    <property type="molecule type" value="Genomic_DNA"/>
</dbReference>
<dbReference type="Pfam" id="PF01609">
    <property type="entry name" value="DDE_Tnp_1"/>
    <property type="match status" value="1"/>
</dbReference>
<dbReference type="PANTHER" id="PTHR30298">
    <property type="entry name" value="H REPEAT-ASSOCIATED PREDICTED TRANSPOSASE"/>
    <property type="match status" value="1"/>
</dbReference>
<keyword evidence="4" id="KW-1185">Reference proteome</keyword>
<dbReference type="KEGG" id="hhy:Halhy_2547"/>
<dbReference type="RefSeq" id="WP_013764969.1">
    <property type="nucleotide sequence ID" value="NC_015510.1"/>
</dbReference>
<feature type="domain" description="H repeat-associated protein N-terminal" evidence="2">
    <location>
        <begin position="15"/>
        <end position="101"/>
    </location>
</feature>
<gene>
    <name evidence="3" type="ordered locus">Halhy_2547</name>
</gene>
<dbReference type="NCBIfam" id="NF033564">
    <property type="entry name" value="transpos_ISAs1"/>
    <property type="match status" value="1"/>
</dbReference>
<feature type="domain" description="Transposase IS4-like" evidence="1">
    <location>
        <begin position="116"/>
        <end position="353"/>
    </location>
</feature>
<proteinExistence type="predicted"/>
<evidence type="ECO:0000259" key="2">
    <source>
        <dbReference type="Pfam" id="PF13808"/>
    </source>
</evidence>
<reference key="2">
    <citation type="submission" date="2011-04" db="EMBL/GenBank/DDBJ databases">
        <title>Complete sequence of chromosome of Haliscomenobacter hydrossis DSM 1100.</title>
        <authorList>
            <consortium name="US DOE Joint Genome Institute (JGI-PGF)"/>
            <person name="Lucas S."/>
            <person name="Han J."/>
            <person name="Lapidus A."/>
            <person name="Bruce D."/>
            <person name="Goodwin L."/>
            <person name="Pitluck S."/>
            <person name="Peters L."/>
            <person name="Kyrpides N."/>
            <person name="Mavromatis K."/>
            <person name="Ivanova N."/>
            <person name="Ovchinnikova G."/>
            <person name="Pagani I."/>
            <person name="Daligault H."/>
            <person name="Detter J.C."/>
            <person name="Han C."/>
            <person name="Land M."/>
            <person name="Hauser L."/>
            <person name="Markowitz V."/>
            <person name="Cheng J.-F."/>
            <person name="Hugenholtz P."/>
            <person name="Woyke T."/>
            <person name="Wu D."/>
            <person name="Verbarg S."/>
            <person name="Frueling A."/>
            <person name="Brambilla E."/>
            <person name="Klenk H.-P."/>
            <person name="Eisen J.A."/>
        </authorList>
    </citation>
    <scope>NUCLEOTIDE SEQUENCE</scope>
    <source>
        <strain>DSM 1100</strain>
    </source>
</reference>
<dbReference type="GO" id="GO:0003677">
    <property type="term" value="F:DNA binding"/>
    <property type="evidence" value="ECO:0007669"/>
    <property type="project" value="InterPro"/>
</dbReference>
<evidence type="ECO:0000259" key="1">
    <source>
        <dbReference type="Pfam" id="PF01609"/>
    </source>
</evidence>
<reference evidence="3 4" key="1">
    <citation type="journal article" date="2011" name="Stand. Genomic Sci.">
        <title>Complete genome sequence of Haliscomenobacter hydrossis type strain (O).</title>
        <authorList>
            <consortium name="US DOE Joint Genome Institute (JGI-PGF)"/>
            <person name="Daligault H."/>
            <person name="Lapidus A."/>
            <person name="Zeytun A."/>
            <person name="Nolan M."/>
            <person name="Lucas S."/>
            <person name="Del Rio T.G."/>
            <person name="Tice H."/>
            <person name="Cheng J.F."/>
            <person name="Tapia R."/>
            <person name="Han C."/>
            <person name="Goodwin L."/>
            <person name="Pitluck S."/>
            <person name="Liolios K."/>
            <person name="Pagani I."/>
            <person name="Ivanova N."/>
            <person name="Huntemann M."/>
            <person name="Mavromatis K."/>
            <person name="Mikhailova N."/>
            <person name="Pati A."/>
            <person name="Chen A."/>
            <person name="Palaniappan K."/>
            <person name="Land M."/>
            <person name="Hauser L."/>
            <person name="Brambilla E.M."/>
            <person name="Rohde M."/>
            <person name="Verbarg S."/>
            <person name="Goker M."/>
            <person name="Bristow J."/>
            <person name="Eisen J.A."/>
            <person name="Markowitz V."/>
            <person name="Hugenholtz P."/>
            <person name="Kyrpides N.C."/>
            <person name="Klenk H.P."/>
            <person name="Woyke T."/>
        </authorList>
    </citation>
    <scope>NUCLEOTIDE SEQUENCE [LARGE SCALE GENOMIC DNA]</scope>
    <source>
        <strain evidence="4">ATCC 27775 / DSM 1100 / LMG 10767 / O</strain>
    </source>
</reference>
<dbReference type="GO" id="GO:0004803">
    <property type="term" value="F:transposase activity"/>
    <property type="evidence" value="ECO:0007669"/>
    <property type="project" value="InterPro"/>
</dbReference>
<dbReference type="InterPro" id="IPR002559">
    <property type="entry name" value="Transposase_11"/>
</dbReference>
<dbReference type="PANTHER" id="PTHR30298:SF0">
    <property type="entry name" value="PROTEIN YBFL-RELATED"/>
    <property type="match status" value="1"/>
</dbReference>
<sequence>MSRSKPSEQIKALIARFEGITDIRIERKKLYPLNEILFLSISAVISGYSEWDEIVDFGEEKQEWLRQYLPYKNGIPSHDTVNRVLGLIDYRSFETFFIDWVESLSVSLGGKVINIDGKKLRSSVDKQLQQTPHKEGGKSAIHLVEAWCSEVNLCLGQYKTEDKSNEITAIPALLDLLEIAGSTITIDAMGCQKEIAGKIIKKEADYILGLKDNQPTLHAAVQQLFAQQQDFEDSDVQESFGHGRFDVRHCRTLSAALLDESIRTQWPGLNTIIEIESERFIQTSKQYSAEYRYYLGSSIQSAALYNEQIRQHWGIENQLHWTMDVTFGEDYSRKRKNNAAQNFGLFRRMALNLLKTNGEKEKVSINRRMNRCALSDKYRENTLKF</sequence>
<dbReference type="InterPro" id="IPR051698">
    <property type="entry name" value="Transposase_11-like"/>
</dbReference>
<dbReference type="HOGENOM" id="CLU_046404_0_1_10"/>
<protein>
    <submittedName>
        <fullName evidence="3">Transposase IS4 family protein</fullName>
    </submittedName>
</protein>
<organism evidence="3 4">
    <name type="scientific">Haliscomenobacter hydrossis (strain ATCC 27775 / DSM 1100 / LMG 10767 / O)</name>
    <dbReference type="NCBI Taxonomy" id="760192"/>
    <lineage>
        <taxon>Bacteria</taxon>
        <taxon>Pseudomonadati</taxon>
        <taxon>Bacteroidota</taxon>
        <taxon>Saprospiria</taxon>
        <taxon>Saprospirales</taxon>
        <taxon>Haliscomenobacteraceae</taxon>
        <taxon>Haliscomenobacter</taxon>
    </lineage>
</organism>
<evidence type="ECO:0000313" key="4">
    <source>
        <dbReference type="Proteomes" id="UP000008461"/>
    </source>
</evidence>
<dbReference type="Pfam" id="PF13808">
    <property type="entry name" value="DDE_Tnp_1_assoc"/>
    <property type="match status" value="1"/>
</dbReference>
<dbReference type="Proteomes" id="UP000008461">
    <property type="component" value="Chromosome"/>
</dbReference>
<dbReference type="AlphaFoldDB" id="F4KYL4"/>
<dbReference type="OrthoDB" id="9815086at2"/>
<name>F4KYL4_HALH1</name>